<dbReference type="AlphaFoldDB" id="A0A1Q5QBV1"/>
<accession>A0A1Q5QBV1</accession>
<evidence type="ECO:0000313" key="3">
    <source>
        <dbReference type="Proteomes" id="UP000214365"/>
    </source>
</evidence>
<organism evidence="2 3">
    <name type="scientific">Talaromyces atroroseus</name>
    <dbReference type="NCBI Taxonomy" id="1441469"/>
    <lineage>
        <taxon>Eukaryota</taxon>
        <taxon>Fungi</taxon>
        <taxon>Dikarya</taxon>
        <taxon>Ascomycota</taxon>
        <taxon>Pezizomycotina</taxon>
        <taxon>Eurotiomycetes</taxon>
        <taxon>Eurotiomycetidae</taxon>
        <taxon>Eurotiales</taxon>
        <taxon>Trichocomaceae</taxon>
        <taxon>Talaromyces</taxon>
        <taxon>Talaromyces sect. Trachyspermi</taxon>
    </lineage>
</organism>
<dbReference type="SUPFAM" id="SSF52833">
    <property type="entry name" value="Thioredoxin-like"/>
    <property type="match status" value="1"/>
</dbReference>
<feature type="region of interest" description="Disordered" evidence="1">
    <location>
        <begin position="292"/>
        <end position="397"/>
    </location>
</feature>
<feature type="compositionally biased region" description="Acidic residues" evidence="1">
    <location>
        <begin position="346"/>
        <end position="363"/>
    </location>
</feature>
<feature type="region of interest" description="Disordered" evidence="1">
    <location>
        <begin position="176"/>
        <end position="272"/>
    </location>
</feature>
<dbReference type="STRING" id="1441469.A0A1Q5QBV1"/>
<dbReference type="OrthoDB" id="9932926at2759"/>
<dbReference type="EMBL" id="LFMY01000002">
    <property type="protein sequence ID" value="OKL63415.1"/>
    <property type="molecule type" value="Genomic_DNA"/>
</dbReference>
<sequence>MAGSDNTLYLYTSLTAGSSHIITATSRLETILKANKIPFQAIDIATDDAARRLWGRYSKGRKLPGLVKFRTIIGLSQKDLEQIEEWNEYGELKAEIGSVTDPNDFSSSAAIQKTAVESVAPKPVAAPTNTTTTAPSSENTSGMSTPHIQIQNPPVSEIKEDQRTLALRLAGEEAAAKAKDNARSKLGAKPPTTEAEGKALPTSNPKAKGTEPIPDTAGKSPAAAAATTSTSPTTSSNKQEDKREYSQSPAGRRSSVAPEIIPPLKRPSLADESAAVSTANFRAENAEALGLIGHHRGSIISATTEDEQEKVRKDIRASVSEAPADGDIQALRQSAAEKEKENTTIAEDEEEDEGAVEEEDDEKLGEKKEDKTTSLKSDDTQKQETKDESKAGVSVED</sequence>
<reference evidence="2 3" key="1">
    <citation type="submission" date="2015-06" db="EMBL/GenBank/DDBJ databases">
        <title>Talaromyces atroroseus IBT 11181 draft genome.</title>
        <authorList>
            <person name="Rasmussen K.B."/>
            <person name="Rasmussen S."/>
            <person name="Petersen B."/>
            <person name="Sicheritz-Ponten T."/>
            <person name="Mortensen U.H."/>
            <person name="Thrane U."/>
        </authorList>
    </citation>
    <scope>NUCLEOTIDE SEQUENCE [LARGE SCALE GENOMIC DNA]</scope>
    <source>
        <strain evidence="2 3">IBT 11181</strain>
    </source>
</reference>
<dbReference type="Proteomes" id="UP000214365">
    <property type="component" value="Unassembled WGS sequence"/>
</dbReference>
<evidence type="ECO:0000313" key="2">
    <source>
        <dbReference type="EMBL" id="OKL63415.1"/>
    </source>
</evidence>
<keyword evidence="3" id="KW-1185">Reference proteome</keyword>
<feature type="compositionally biased region" description="Polar residues" evidence="1">
    <location>
        <begin position="136"/>
        <end position="154"/>
    </location>
</feature>
<gene>
    <name evidence="2" type="ORF">UA08_01820</name>
</gene>
<feature type="compositionally biased region" description="Low complexity" evidence="1">
    <location>
        <begin position="220"/>
        <end position="236"/>
    </location>
</feature>
<proteinExistence type="predicted"/>
<dbReference type="Gene3D" id="3.40.30.10">
    <property type="entry name" value="Glutaredoxin"/>
    <property type="match status" value="1"/>
</dbReference>
<dbReference type="GeneID" id="31001575"/>
<feature type="region of interest" description="Disordered" evidence="1">
    <location>
        <begin position="120"/>
        <end position="155"/>
    </location>
</feature>
<feature type="compositionally biased region" description="Basic and acidic residues" evidence="1">
    <location>
        <begin position="364"/>
        <end position="390"/>
    </location>
</feature>
<protein>
    <recommendedName>
        <fullName evidence="4">Glutaredoxin domain-containing protein</fullName>
    </recommendedName>
</protein>
<evidence type="ECO:0008006" key="4">
    <source>
        <dbReference type="Google" id="ProtNLM"/>
    </source>
</evidence>
<name>A0A1Q5QBV1_TALAT</name>
<dbReference type="InterPro" id="IPR036249">
    <property type="entry name" value="Thioredoxin-like_sf"/>
</dbReference>
<comment type="caution">
    <text evidence="2">The sequence shown here is derived from an EMBL/GenBank/DDBJ whole genome shotgun (WGS) entry which is preliminary data.</text>
</comment>
<feature type="compositionally biased region" description="Low complexity" evidence="1">
    <location>
        <begin position="120"/>
        <end position="135"/>
    </location>
</feature>
<dbReference type="RefSeq" id="XP_020123536.1">
    <property type="nucleotide sequence ID" value="XM_020261526.1"/>
</dbReference>
<evidence type="ECO:0000256" key="1">
    <source>
        <dbReference type="SAM" id="MobiDB-lite"/>
    </source>
</evidence>